<protein>
    <submittedName>
        <fullName evidence="4">Uncharacterized protein</fullName>
    </submittedName>
</protein>
<evidence type="ECO:0000256" key="1">
    <source>
        <dbReference type="ARBA" id="ARBA00022460"/>
    </source>
</evidence>
<dbReference type="InterPro" id="IPR031311">
    <property type="entry name" value="CHIT_BIND_RR_consensus"/>
</dbReference>
<gene>
    <name evidence="4" type="ORF">LAZ67_5000001</name>
</gene>
<keyword evidence="5" id="KW-1185">Reference proteome</keyword>
<feature type="compositionally biased region" description="Basic and acidic residues" evidence="3">
    <location>
        <begin position="325"/>
        <end position="336"/>
    </location>
</feature>
<evidence type="ECO:0000256" key="3">
    <source>
        <dbReference type="SAM" id="MobiDB-lite"/>
    </source>
</evidence>
<feature type="compositionally biased region" description="Basic and acidic residues" evidence="3">
    <location>
        <begin position="364"/>
        <end position="373"/>
    </location>
</feature>
<dbReference type="InterPro" id="IPR051217">
    <property type="entry name" value="Insect_Cuticle_Struc_Prot"/>
</dbReference>
<organism evidence="4 5">
    <name type="scientific">Cordylochernes scorpioides</name>
    <dbReference type="NCBI Taxonomy" id="51811"/>
    <lineage>
        <taxon>Eukaryota</taxon>
        <taxon>Metazoa</taxon>
        <taxon>Ecdysozoa</taxon>
        <taxon>Arthropoda</taxon>
        <taxon>Chelicerata</taxon>
        <taxon>Arachnida</taxon>
        <taxon>Pseudoscorpiones</taxon>
        <taxon>Cheliferoidea</taxon>
        <taxon>Chernetidae</taxon>
        <taxon>Cordylochernes</taxon>
    </lineage>
</organism>
<keyword evidence="1 2" id="KW-0193">Cuticle</keyword>
<feature type="compositionally biased region" description="Basic and acidic residues" evidence="3">
    <location>
        <begin position="395"/>
        <end position="422"/>
    </location>
</feature>
<reference evidence="4 5" key="1">
    <citation type="submission" date="2022-01" db="EMBL/GenBank/DDBJ databases">
        <title>A chromosomal length assembly of Cordylochernes scorpioides.</title>
        <authorList>
            <person name="Zeh D."/>
            <person name="Zeh J."/>
        </authorList>
    </citation>
    <scope>NUCLEOTIDE SEQUENCE [LARGE SCALE GENOMIC DNA]</scope>
    <source>
        <strain evidence="4">IN4F17</strain>
        <tissue evidence="4">Whole Body</tissue>
    </source>
</reference>
<dbReference type="Pfam" id="PF00379">
    <property type="entry name" value="Chitin_bind_4"/>
    <property type="match status" value="1"/>
</dbReference>
<accession>A0ABY6KHI4</accession>
<evidence type="ECO:0000256" key="2">
    <source>
        <dbReference type="PROSITE-ProRule" id="PRU00497"/>
    </source>
</evidence>
<proteinExistence type="predicted"/>
<evidence type="ECO:0000313" key="5">
    <source>
        <dbReference type="Proteomes" id="UP001235939"/>
    </source>
</evidence>
<name>A0ABY6KHI4_9ARAC</name>
<dbReference type="PRINTS" id="PR00947">
    <property type="entry name" value="CUTICLE"/>
</dbReference>
<dbReference type="PANTHER" id="PTHR12236:SF79">
    <property type="entry name" value="CUTICULAR PROTEIN 50CB-RELATED"/>
    <property type="match status" value="1"/>
</dbReference>
<dbReference type="EMBL" id="CP092867">
    <property type="protein sequence ID" value="UYV67232.1"/>
    <property type="molecule type" value="Genomic_DNA"/>
</dbReference>
<dbReference type="PROSITE" id="PS51155">
    <property type="entry name" value="CHIT_BIND_RR_2"/>
    <property type="match status" value="1"/>
</dbReference>
<sequence>MEVGKDIEFFFFLESENDDVDDYNTIYTHGHNLRKHSIGNYNFGYNVHHRDGQQQFRQESRDILGRVVGSYGLAEPDGRQRVVDYVADHNGFRARVRSNEPGLQGIDSAGVRIVKPEDVPPPLLLPMDHRVGQGSEVLRVPYNPGGPPMENPSRWGETDRAFLPLTPDKPYITQSEGLYIPPQAVDDLVYSPSGINKGGFGSFQKTPLGFPRSAKLESNSDETSTEEHRYDSVISKAARIEYPSSVFSLPNSEERYGAGKSTRRHSFRYRVVQIPNGIQAIPELDPTGSGAPFPSANDIFSDLARYYPTGGDTFGTVDVQSPDYSRGEEASTREQQRQGNRHGYNPPHNPDNREYTNTFSTIDQQRRQNERPYNEGFSPVDQQQRQDLPYAGRPYQREYQRPEPRGDSLETVRPEDYAEYGRRISQSRSV</sequence>
<dbReference type="PANTHER" id="PTHR12236">
    <property type="entry name" value="STRUCTURAL CONTITUENT OF CUTICLE"/>
    <property type="match status" value="1"/>
</dbReference>
<evidence type="ECO:0000313" key="4">
    <source>
        <dbReference type="EMBL" id="UYV67232.1"/>
    </source>
</evidence>
<dbReference type="Proteomes" id="UP001235939">
    <property type="component" value="Chromosome 05"/>
</dbReference>
<dbReference type="PROSITE" id="PS00233">
    <property type="entry name" value="CHIT_BIND_RR_1"/>
    <property type="match status" value="1"/>
</dbReference>
<feature type="region of interest" description="Disordered" evidence="3">
    <location>
        <begin position="313"/>
        <end position="430"/>
    </location>
</feature>
<dbReference type="InterPro" id="IPR000618">
    <property type="entry name" value="Insect_cuticle"/>
</dbReference>